<gene>
    <name evidence="2" type="ORF">niasHS_007207</name>
</gene>
<keyword evidence="3" id="KW-1185">Reference proteome</keyword>
<accession>A0ABD2JJV0</accession>
<evidence type="ECO:0000313" key="3">
    <source>
        <dbReference type="Proteomes" id="UP001620645"/>
    </source>
</evidence>
<organism evidence="2 3">
    <name type="scientific">Heterodera schachtii</name>
    <name type="common">Sugarbeet cyst nematode worm</name>
    <name type="synonym">Tylenchus schachtii</name>
    <dbReference type="NCBI Taxonomy" id="97005"/>
    <lineage>
        <taxon>Eukaryota</taxon>
        <taxon>Metazoa</taxon>
        <taxon>Ecdysozoa</taxon>
        <taxon>Nematoda</taxon>
        <taxon>Chromadorea</taxon>
        <taxon>Rhabditida</taxon>
        <taxon>Tylenchina</taxon>
        <taxon>Tylenchomorpha</taxon>
        <taxon>Tylenchoidea</taxon>
        <taxon>Heteroderidae</taxon>
        <taxon>Heteroderinae</taxon>
        <taxon>Heterodera</taxon>
    </lineage>
</organism>
<feature type="region of interest" description="Disordered" evidence="1">
    <location>
        <begin position="1"/>
        <end position="31"/>
    </location>
</feature>
<protein>
    <submittedName>
        <fullName evidence="2">Uncharacterized protein</fullName>
    </submittedName>
</protein>
<dbReference type="AlphaFoldDB" id="A0ABD2JJV0"/>
<evidence type="ECO:0000313" key="2">
    <source>
        <dbReference type="EMBL" id="KAL3090832.1"/>
    </source>
</evidence>
<name>A0ABD2JJV0_HETSC</name>
<evidence type="ECO:0000256" key="1">
    <source>
        <dbReference type="SAM" id="MobiDB-lite"/>
    </source>
</evidence>
<comment type="caution">
    <text evidence="2">The sequence shown here is derived from an EMBL/GenBank/DDBJ whole genome shotgun (WGS) entry which is preliminary data.</text>
</comment>
<dbReference type="EMBL" id="JBICCN010000138">
    <property type="protein sequence ID" value="KAL3090832.1"/>
    <property type="molecule type" value="Genomic_DNA"/>
</dbReference>
<proteinExistence type="predicted"/>
<reference evidence="2 3" key="1">
    <citation type="submission" date="2024-10" db="EMBL/GenBank/DDBJ databases">
        <authorList>
            <person name="Kim D."/>
        </authorList>
    </citation>
    <scope>NUCLEOTIDE SEQUENCE [LARGE SCALE GENOMIC DNA]</scope>
    <source>
        <strain evidence="2">Taebaek</strain>
    </source>
</reference>
<feature type="region of interest" description="Disordered" evidence="1">
    <location>
        <begin position="63"/>
        <end position="95"/>
    </location>
</feature>
<dbReference type="Proteomes" id="UP001620645">
    <property type="component" value="Unassembled WGS sequence"/>
</dbReference>
<sequence>MVVEAERPSMTTISVDEEEEEKEDQLKELGADEWRRADDRRIGSFCALRPPSSDSVCVCPIARTGKSKERRPSSPAPPRGPPSLSRRLPNNRLTK</sequence>